<dbReference type="AlphaFoldDB" id="A0A418MCD4"/>
<organism evidence="2 3">
    <name type="scientific">Fibrisoma montanum</name>
    <dbReference type="NCBI Taxonomy" id="2305895"/>
    <lineage>
        <taxon>Bacteria</taxon>
        <taxon>Pseudomonadati</taxon>
        <taxon>Bacteroidota</taxon>
        <taxon>Cytophagia</taxon>
        <taxon>Cytophagales</taxon>
        <taxon>Spirosomataceae</taxon>
        <taxon>Fibrisoma</taxon>
    </lineage>
</organism>
<feature type="chain" id="PRO_5019248991" description="TonB C-terminal domain-containing protein" evidence="1">
    <location>
        <begin position="19"/>
        <end position="112"/>
    </location>
</feature>
<dbReference type="OrthoDB" id="961964at2"/>
<evidence type="ECO:0000256" key="1">
    <source>
        <dbReference type="SAM" id="SignalP"/>
    </source>
</evidence>
<evidence type="ECO:0000313" key="3">
    <source>
        <dbReference type="Proteomes" id="UP000283523"/>
    </source>
</evidence>
<dbReference type="EMBL" id="QXED01000003">
    <property type="protein sequence ID" value="RIV24027.1"/>
    <property type="molecule type" value="Genomic_DNA"/>
</dbReference>
<keyword evidence="3" id="KW-1185">Reference proteome</keyword>
<reference evidence="2 3" key="1">
    <citation type="submission" date="2018-08" db="EMBL/GenBank/DDBJ databases">
        <title>Fibrisoma montanum sp. nov., isolated from Danxia mountain soil.</title>
        <authorList>
            <person name="Huang Y."/>
        </authorList>
    </citation>
    <scope>NUCLEOTIDE SEQUENCE [LARGE SCALE GENOMIC DNA]</scope>
    <source>
        <strain evidence="2 3">HYT19</strain>
    </source>
</reference>
<keyword evidence="1" id="KW-0732">Signal</keyword>
<protein>
    <recommendedName>
        <fullName evidence="4">TonB C-terminal domain-containing protein</fullName>
    </recommendedName>
</protein>
<proteinExistence type="predicted"/>
<sequence length="112" mass="12355">MKTLLLPAFLLLFTTAQARPVHPQTSRHGQSLATQLTAGVQCPTALIESGRSGVIVVSFRIGADQRLTDLVVHTDNERINAELTRQLLGRKLTGQSGSRQQTHIVRFHFQLS</sequence>
<dbReference type="RefSeq" id="WP_119668243.1">
    <property type="nucleotide sequence ID" value="NZ_QXED01000003.1"/>
</dbReference>
<feature type="signal peptide" evidence="1">
    <location>
        <begin position="1"/>
        <end position="18"/>
    </location>
</feature>
<evidence type="ECO:0008006" key="4">
    <source>
        <dbReference type="Google" id="ProtNLM"/>
    </source>
</evidence>
<dbReference type="Proteomes" id="UP000283523">
    <property type="component" value="Unassembled WGS sequence"/>
</dbReference>
<comment type="caution">
    <text evidence="2">The sequence shown here is derived from an EMBL/GenBank/DDBJ whole genome shotgun (WGS) entry which is preliminary data.</text>
</comment>
<gene>
    <name evidence="2" type="ORF">DYU11_13770</name>
</gene>
<accession>A0A418MCD4</accession>
<name>A0A418MCD4_9BACT</name>
<evidence type="ECO:0000313" key="2">
    <source>
        <dbReference type="EMBL" id="RIV24027.1"/>
    </source>
</evidence>